<protein>
    <recommendedName>
        <fullName evidence="1">DUF397 domain-containing protein</fullName>
    </recommendedName>
</protein>
<dbReference type="RefSeq" id="WP_261962229.1">
    <property type="nucleotide sequence ID" value="NZ_CP073797.1"/>
</dbReference>
<evidence type="ECO:0000259" key="1">
    <source>
        <dbReference type="Pfam" id="PF04149"/>
    </source>
</evidence>
<sequence length="69" mass="7506">MVGVVRPGGWRRSSKCESAGCVEVWRDASSVQVRNSTDEDGPVLRFEVAAWAVFVRGVEALSAERQTPA</sequence>
<keyword evidence="3" id="KW-1185">Reference proteome</keyword>
<reference evidence="2" key="2">
    <citation type="submission" date="2023-01" db="EMBL/GenBank/DDBJ databases">
        <authorList>
            <person name="Sun Q."/>
            <person name="Evtushenko L."/>
        </authorList>
    </citation>
    <scope>NUCLEOTIDE SEQUENCE</scope>
    <source>
        <strain evidence="2">VKM Ac-1321</strain>
    </source>
</reference>
<dbReference type="InterPro" id="IPR007278">
    <property type="entry name" value="DUF397"/>
</dbReference>
<evidence type="ECO:0000313" key="2">
    <source>
        <dbReference type="EMBL" id="GLK98938.1"/>
    </source>
</evidence>
<dbReference type="EMBL" id="BSFP01000002">
    <property type="protein sequence ID" value="GLK98938.1"/>
    <property type="molecule type" value="Genomic_DNA"/>
</dbReference>
<dbReference type="AlphaFoldDB" id="A0A9W6KDX8"/>
<accession>A0A9W6KDX8</accession>
<feature type="domain" description="DUF397" evidence="1">
    <location>
        <begin position="9"/>
        <end position="58"/>
    </location>
</feature>
<gene>
    <name evidence="2" type="ORF">GCM10017581_006790</name>
</gene>
<name>A0A9W6KDX8_9ACTN</name>
<organism evidence="2 3">
    <name type="scientific">Dactylosporangium matsuzakiense</name>
    <dbReference type="NCBI Taxonomy" id="53360"/>
    <lineage>
        <taxon>Bacteria</taxon>
        <taxon>Bacillati</taxon>
        <taxon>Actinomycetota</taxon>
        <taxon>Actinomycetes</taxon>
        <taxon>Micromonosporales</taxon>
        <taxon>Micromonosporaceae</taxon>
        <taxon>Dactylosporangium</taxon>
    </lineage>
</organism>
<dbReference type="Pfam" id="PF04149">
    <property type="entry name" value="DUF397"/>
    <property type="match status" value="1"/>
</dbReference>
<proteinExistence type="predicted"/>
<comment type="caution">
    <text evidence="2">The sequence shown here is derived from an EMBL/GenBank/DDBJ whole genome shotgun (WGS) entry which is preliminary data.</text>
</comment>
<evidence type="ECO:0000313" key="3">
    <source>
        <dbReference type="Proteomes" id="UP001143480"/>
    </source>
</evidence>
<dbReference type="Proteomes" id="UP001143480">
    <property type="component" value="Unassembled WGS sequence"/>
</dbReference>
<reference evidence="2" key="1">
    <citation type="journal article" date="2014" name="Int. J. Syst. Evol. Microbiol.">
        <title>Complete genome sequence of Corynebacterium casei LMG S-19264T (=DSM 44701T), isolated from a smear-ripened cheese.</title>
        <authorList>
            <consortium name="US DOE Joint Genome Institute (JGI-PGF)"/>
            <person name="Walter F."/>
            <person name="Albersmeier A."/>
            <person name="Kalinowski J."/>
            <person name="Ruckert C."/>
        </authorList>
    </citation>
    <scope>NUCLEOTIDE SEQUENCE</scope>
    <source>
        <strain evidence="2">VKM Ac-1321</strain>
    </source>
</reference>